<dbReference type="PROSITE" id="PS50206">
    <property type="entry name" value="RHODANESE_3"/>
    <property type="match status" value="1"/>
</dbReference>
<dbReference type="InterPro" id="IPR000504">
    <property type="entry name" value="RRM_dom"/>
</dbReference>
<evidence type="ECO:0000259" key="4">
    <source>
        <dbReference type="PROSITE" id="PS50102"/>
    </source>
</evidence>
<dbReference type="Pfam" id="PF00076">
    <property type="entry name" value="RRM_1"/>
    <property type="match status" value="1"/>
</dbReference>
<protein>
    <recommendedName>
        <fullName evidence="8">Rhodanese domain-containing protein</fullName>
    </recommendedName>
</protein>
<evidence type="ECO:0000256" key="2">
    <source>
        <dbReference type="SAM" id="Coils"/>
    </source>
</evidence>
<keyword evidence="7" id="KW-1185">Reference proteome</keyword>
<dbReference type="GO" id="GO:0003723">
    <property type="term" value="F:RNA binding"/>
    <property type="evidence" value="ECO:0007669"/>
    <property type="project" value="UniProtKB-UniRule"/>
</dbReference>
<dbReference type="Gene3D" id="3.40.250.10">
    <property type="entry name" value="Rhodanese-like domain"/>
    <property type="match status" value="1"/>
</dbReference>
<dbReference type="GeneID" id="7446905"/>
<dbReference type="OMA" id="MRKSTEF"/>
<dbReference type="InterPro" id="IPR036873">
    <property type="entry name" value="Rhodanese-like_dom_sf"/>
</dbReference>
<dbReference type="Gene3D" id="3.30.70.100">
    <property type="match status" value="1"/>
</dbReference>
<dbReference type="HOGENOM" id="CLU_026067_0_0_1"/>
<dbReference type="PANTHER" id="PTHR43268">
    <property type="entry name" value="THIOSULFATE SULFURTRANSFERASE/RHODANESE-LIKE DOMAIN-CONTAINING PROTEIN 2"/>
    <property type="match status" value="1"/>
</dbReference>
<dbReference type="PaxDb" id="35128-Thaps8541"/>
<evidence type="ECO:0000256" key="1">
    <source>
        <dbReference type="PROSITE-ProRule" id="PRU00176"/>
    </source>
</evidence>
<dbReference type="KEGG" id="tps:THAPSDRAFT_8541"/>
<evidence type="ECO:0000313" key="6">
    <source>
        <dbReference type="EMBL" id="EED89910.1"/>
    </source>
</evidence>
<gene>
    <name evidence="6" type="ORF">THAPSDRAFT_8541</name>
</gene>
<feature type="region of interest" description="Disordered" evidence="3">
    <location>
        <begin position="1"/>
        <end position="106"/>
    </location>
</feature>
<dbReference type="InterPro" id="IPR001763">
    <property type="entry name" value="Rhodanese-like_dom"/>
</dbReference>
<dbReference type="Proteomes" id="UP000001449">
    <property type="component" value="Chromosome 10"/>
</dbReference>
<dbReference type="RefSeq" id="XP_002292714.1">
    <property type="nucleotide sequence ID" value="XM_002292678.1"/>
</dbReference>
<dbReference type="SUPFAM" id="SSF54928">
    <property type="entry name" value="RNA-binding domain, RBD"/>
    <property type="match status" value="1"/>
</dbReference>
<accession>B8C9T0</accession>
<reference evidence="6 7" key="1">
    <citation type="journal article" date="2004" name="Science">
        <title>The genome of the diatom Thalassiosira pseudonana: ecology, evolution, and metabolism.</title>
        <authorList>
            <person name="Armbrust E.V."/>
            <person name="Berges J.A."/>
            <person name="Bowler C."/>
            <person name="Green B.R."/>
            <person name="Martinez D."/>
            <person name="Putnam N.H."/>
            <person name="Zhou S."/>
            <person name="Allen A.E."/>
            <person name="Apt K.E."/>
            <person name="Bechner M."/>
            <person name="Brzezinski M.A."/>
            <person name="Chaal B.K."/>
            <person name="Chiovitti A."/>
            <person name="Davis A.K."/>
            <person name="Demarest M.S."/>
            <person name="Detter J.C."/>
            <person name="Glavina T."/>
            <person name="Goodstein D."/>
            <person name="Hadi M.Z."/>
            <person name="Hellsten U."/>
            <person name="Hildebrand M."/>
            <person name="Jenkins B.D."/>
            <person name="Jurka J."/>
            <person name="Kapitonov V.V."/>
            <person name="Kroger N."/>
            <person name="Lau W.W."/>
            <person name="Lane T.W."/>
            <person name="Larimer F.W."/>
            <person name="Lippmeier J.C."/>
            <person name="Lucas S."/>
            <person name="Medina M."/>
            <person name="Montsant A."/>
            <person name="Obornik M."/>
            <person name="Parker M.S."/>
            <person name="Palenik B."/>
            <person name="Pazour G.J."/>
            <person name="Richardson P.M."/>
            <person name="Rynearson T.A."/>
            <person name="Saito M.A."/>
            <person name="Schwartz D.C."/>
            <person name="Thamatrakoln K."/>
            <person name="Valentin K."/>
            <person name="Vardi A."/>
            <person name="Wilkerson F.P."/>
            <person name="Rokhsar D.S."/>
        </authorList>
    </citation>
    <scope>NUCLEOTIDE SEQUENCE [LARGE SCALE GENOMIC DNA]</scope>
    <source>
        <strain evidence="6 7">CCMP1335</strain>
    </source>
</reference>
<dbReference type="Pfam" id="PF00581">
    <property type="entry name" value="Rhodanese"/>
    <property type="match status" value="1"/>
</dbReference>
<feature type="compositionally biased region" description="Basic residues" evidence="3">
    <location>
        <begin position="51"/>
        <end position="65"/>
    </location>
</feature>
<dbReference type="InterPro" id="IPR012677">
    <property type="entry name" value="Nucleotide-bd_a/b_plait_sf"/>
</dbReference>
<dbReference type="PROSITE" id="PS50102">
    <property type="entry name" value="RRM"/>
    <property type="match status" value="1"/>
</dbReference>
<evidence type="ECO:0000256" key="3">
    <source>
        <dbReference type="SAM" id="MobiDB-lite"/>
    </source>
</evidence>
<dbReference type="EMBL" id="CM000646">
    <property type="protein sequence ID" value="EED89910.1"/>
    <property type="molecule type" value="Genomic_DNA"/>
</dbReference>
<dbReference type="SUPFAM" id="SSF52821">
    <property type="entry name" value="Rhodanese/Cell cycle control phosphatase"/>
    <property type="match status" value="1"/>
</dbReference>
<dbReference type="AlphaFoldDB" id="B8C9T0"/>
<organism evidence="6 7">
    <name type="scientific">Thalassiosira pseudonana</name>
    <name type="common">Marine diatom</name>
    <name type="synonym">Cyclotella nana</name>
    <dbReference type="NCBI Taxonomy" id="35128"/>
    <lineage>
        <taxon>Eukaryota</taxon>
        <taxon>Sar</taxon>
        <taxon>Stramenopiles</taxon>
        <taxon>Ochrophyta</taxon>
        <taxon>Bacillariophyta</taxon>
        <taxon>Coscinodiscophyceae</taxon>
        <taxon>Thalassiosirophycidae</taxon>
        <taxon>Thalassiosirales</taxon>
        <taxon>Thalassiosiraceae</taxon>
        <taxon>Thalassiosira</taxon>
    </lineage>
</organism>
<feature type="compositionally biased region" description="Basic residues" evidence="3">
    <location>
        <begin position="1"/>
        <end position="14"/>
    </location>
</feature>
<feature type="region of interest" description="Disordered" evidence="3">
    <location>
        <begin position="128"/>
        <end position="156"/>
    </location>
</feature>
<dbReference type="SMART" id="SM00360">
    <property type="entry name" value="RRM"/>
    <property type="match status" value="1"/>
</dbReference>
<dbReference type="Gene3D" id="3.30.70.330">
    <property type="match status" value="1"/>
</dbReference>
<name>B8C9T0_THAPS</name>
<sequence length="678" mass="76826">MSKSDKKRSKKKSRRYDGGGSIDGDEPINSNDDHTHQPIDDTNADDDTATRHKKKSKHKKRKRNSHGTSHDDASINSGSEEAKQSKKKKKKHKRDKHQKQTEMDEKIVSSSAIEFYPDVLKSTLGIDGEADMHKKEDNPTNSTSDESNNKPPPDVKTNNITLLLFYQYVEPPWDETQFQNALDYVTSNGNKHQITGRMRVAREGLNCTLTGSYHGIRGWCADMRKFDGGRGKIDPSTGEKVTEFANTEFKLTDDLPPKQKFPKLHAFEVVELVNYGLAGSRAPEISKHGGTHLEPEAYHHKMCEKDTVIIDVRNHYEANIGRFDPPTGGAKMIDPMMRKSTEFPVWLDKPETKEMLRGKQVLMYCTGGVRCERASALLKQKIDTEDDTKELGIKGVFQLQGGVDKYFKHFPEGGLWKGKNYTFDKRFAHAPAAVEAVDRTIKKLGDEVVADNPEKELKVEGGGKSVAIPLTVAEEIMGKCEACLKPWDMYRGKRRCPTCGVPSLICKECFEADKDGTKKLGRDVRCDLCVAEGVRNKRELREREEREMKEYEQKLRTKLTEEYAPPIQRKHAITRKPRPNPGRITRLFLKNMCARQMDETKLLEFVQPARITHIQWLTDRNTGKFYGSAFIEVKTAEDAGSILALDGMMVLGRKIKVKYQKADEKDVWPLPNTEVGGP</sequence>
<keyword evidence="1" id="KW-0694">RNA-binding</keyword>
<feature type="domain" description="RRM" evidence="4">
    <location>
        <begin position="585"/>
        <end position="662"/>
    </location>
</feature>
<dbReference type="SMART" id="SM00450">
    <property type="entry name" value="RHOD"/>
    <property type="match status" value="1"/>
</dbReference>
<dbReference type="Pfam" id="PF17773">
    <property type="entry name" value="UPF0176_N"/>
    <property type="match status" value="1"/>
</dbReference>
<reference evidence="6 7" key="2">
    <citation type="journal article" date="2008" name="Nature">
        <title>The Phaeodactylum genome reveals the evolutionary history of diatom genomes.</title>
        <authorList>
            <person name="Bowler C."/>
            <person name="Allen A.E."/>
            <person name="Badger J.H."/>
            <person name="Grimwood J."/>
            <person name="Jabbari K."/>
            <person name="Kuo A."/>
            <person name="Maheswari U."/>
            <person name="Martens C."/>
            <person name="Maumus F."/>
            <person name="Otillar R.P."/>
            <person name="Rayko E."/>
            <person name="Salamov A."/>
            <person name="Vandepoele K."/>
            <person name="Beszteri B."/>
            <person name="Gruber A."/>
            <person name="Heijde M."/>
            <person name="Katinka M."/>
            <person name="Mock T."/>
            <person name="Valentin K."/>
            <person name="Verret F."/>
            <person name="Berges J.A."/>
            <person name="Brownlee C."/>
            <person name="Cadoret J.P."/>
            <person name="Chiovitti A."/>
            <person name="Choi C.J."/>
            <person name="Coesel S."/>
            <person name="De Martino A."/>
            <person name="Detter J.C."/>
            <person name="Durkin C."/>
            <person name="Falciatore A."/>
            <person name="Fournet J."/>
            <person name="Haruta M."/>
            <person name="Huysman M.J."/>
            <person name="Jenkins B.D."/>
            <person name="Jiroutova K."/>
            <person name="Jorgensen R.E."/>
            <person name="Joubert Y."/>
            <person name="Kaplan A."/>
            <person name="Kroger N."/>
            <person name="Kroth P.G."/>
            <person name="La Roche J."/>
            <person name="Lindquist E."/>
            <person name="Lommer M."/>
            <person name="Martin-Jezequel V."/>
            <person name="Lopez P.J."/>
            <person name="Lucas S."/>
            <person name="Mangogna M."/>
            <person name="McGinnis K."/>
            <person name="Medlin L.K."/>
            <person name="Montsant A."/>
            <person name="Oudot-Le Secq M.P."/>
            <person name="Napoli C."/>
            <person name="Obornik M."/>
            <person name="Parker M.S."/>
            <person name="Petit J.L."/>
            <person name="Porcel B.M."/>
            <person name="Poulsen N."/>
            <person name="Robison M."/>
            <person name="Rychlewski L."/>
            <person name="Rynearson T.A."/>
            <person name="Schmutz J."/>
            <person name="Shapiro H."/>
            <person name="Siaut M."/>
            <person name="Stanley M."/>
            <person name="Sussman M.R."/>
            <person name="Taylor A.R."/>
            <person name="Vardi A."/>
            <person name="von Dassow P."/>
            <person name="Vyverman W."/>
            <person name="Willis A."/>
            <person name="Wyrwicz L.S."/>
            <person name="Rokhsar D.S."/>
            <person name="Weissenbach J."/>
            <person name="Armbrust E.V."/>
            <person name="Green B.R."/>
            <person name="Van de Peer Y."/>
            <person name="Grigoriev I.V."/>
        </authorList>
    </citation>
    <scope>NUCLEOTIDE SEQUENCE [LARGE SCALE GENOMIC DNA]</scope>
    <source>
        <strain evidence="6 7">CCMP1335</strain>
    </source>
</reference>
<dbReference type="eggNOG" id="ENOG502RRM5">
    <property type="taxonomic scope" value="Eukaryota"/>
</dbReference>
<evidence type="ECO:0008006" key="8">
    <source>
        <dbReference type="Google" id="ProtNLM"/>
    </source>
</evidence>
<dbReference type="InterPro" id="IPR035979">
    <property type="entry name" value="RBD_domain_sf"/>
</dbReference>
<evidence type="ECO:0000259" key="5">
    <source>
        <dbReference type="PROSITE" id="PS50206"/>
    </source>
</evidence>
<feature type="coiled-coil region" evidence="2">
    <location>
        <begin position="534"/>
        <end position="561"/>
    </location>
</feature>
<feature type="domain" description="Rhodanese" evidence="5">
    <location>
        <begin position="303"/>
        <end position="415"/>
    </location>
</feature>
<evidence type="ECO:0000313" key="7">
    <source>
        <dbReference type="Proteomes" id="UP000001449"/>
    </source>
</evidence>
<feature type="compositionally biased region" description="Basic residues" evidence="3">
    <location>
        <begin position="85"/>
        <end position="97"/>
    </location>
</feature>
<dbReference type="PANTHER" id="PTHR43268:SF7">
    <property type="entry name" value="RHODANESE DOMAIN-CONTAINING PROTEIN"/>
    <property type="match status" value="1"/>
</dbReference>
<keyword evidence="2" id="KW-0175">Coiled coil</keyword>
<dbReference type="InterPro" id="IPR040503">
    <property type="entry name" value="TRHO_N"/>
</dbReference>
<proteinExistence type="predicted"/>
<dbReference type="InterPro" id="IPR020936">
    <property type="entry name" value="TrhO"/>
</dbReference>
<dbReference type="InParanoid" id="B8C9T0"/>